<evidence type="ECO:0000313" key="2">
    <source>
        <dbReference type="EMBL" id="MDV6234738.1"/>
    </source>
</evidence>
<dbReference type="CDD" id="cd01284">
    <property type="entry name" value="Riboflavin_deaminase-reductase"/>
    <property type="match status" value="1"/>
</dbReference>
<dbReference type="Pfam" id="PF00383">
    <property type="entry name" value="dCMP_cyt_deam_1"/>
    <property type="match status" value="1"/>
</dbReference>
<keyword evidence="4" id="KW-1185">Reference proteome</keyword>
<evidence type="ECO:0000313" key="4">
    <source>
        <dbReference type="Proteomes" id="UP000232122"/>
    </source>
</evidence>
<protein>
    <submittedName>
        <fullName evidence="3">Bifunctional diaminohydroxyphosphoribosylaminopyrimidine deaminase/5-amino-6-(5-phosphoribosylamino)uracil reductase</fullName>
    </submittedName>
</protein>
<organism evidence="3">
    <name type="scientific">Leptospira ellisii</name>
    <dbReference type="NCBI Taxonomy" id="2023197"/>
    <lineage>
        <taxon>Bacteria</taxon>
        <taxon>Pseudomonadati</taxon>
        <taxon>Spirochaetota</taxon>
        <taxon>Spirochaetia</taxon>
        <taxon>Leptospirales</taxon>
        <taxon>Leptospiraceae</taxon>
        <taxon>Leptospira</taxon>
    </lineage>
</organism>
<dbReference type="Gene3D" id="3.40.140.10">
    <property type="entry name" value="Cytidine Deaminase, domain 2"/>
    <property type="match status" value="1"/>
</dbReference>
<dbReference type="Proteomes" id="UP000232122">
    <property type="component" value="Unassembled WGS sequence"/>
</dbReference>
<dbReference type="SUPFAM" id="SSF53927">
    <property type="entry name" value="Cytidine deaminase-like"/>
    <property type="match status" value="1"/>
</dbReference>
<reference evidence="2 4" key="2">
    <citation type="journal article" date="2018" name="Microb. Genom.">
        <title>Deciphering the unexplored Leptospira diversity from soils uncovers genomic evolution to virulence.</title>
        <authorList>
            <person name="Thibeaux R."/>
            <person name="Iraola G."/>
            <person name="Ferres I."/>
            <person name="Bierque E."/>
            <person name="Girault D."/>
            <person name="Soupe-Gilbert M.E."/>
            <person name="Picardeau M."/>
            <person name="Goarant C."/>
        </authorList>
    </citation>
    <scope>NUCLEOTIDE SEQUENCE [LARGE SCALE GENOMIC DNA]</scope>
    <source>
        <strain evidence="2 4">ATI7-C-A5</strain>
    </source>
</reference>
<dbReference type="EMBL" id="NPEF01000135">
    <property type="protein sequence ID" value="PJZ92452.1"/>
    <property type="molecule type" value="Genomic_DNA"/>
</dbReference>
<evidence type="ECO:0000313" key="3">
    <source>
        <dbReference type="EMBL" id="PJZ92452.1"/>
    </source>
</evidence>
<dbReference type="GO" id="GO:0003824">
    <property type="term" value="F:catalytic activity"/>
    <property type="evidence" value="ECO:0007669"/>
    <property type="project" value="InterPro"/>
</dbReference>
<dbReference type="OrthoDB" id="9800865at2"/>
<reference evidence="2" key="3">
    <citation type="submission" date="2023-10" db="EMBL/GenBank/DDBJ databases">
        <authorList>
            <person name="Picardeau M."/>
            <person name="Thibeaux R."/>
        </authorList>
    </citation>
    <scope>NUCLEOTIDE SEQUENCE</scope>
    <source>
        <strain evidence="2">ATI7-C-A5</strain>
    </source>
</reference>
<evidence type="ECO:0000259" key="1">
    <source>
        <dbReference type="PROSITE" id="PS51747"/>
    </source>
</evidence>
<dbReference type="InterPro" id="IPR016193">
    <property type="entry name" value="Cytidine_deaminase-like"/>
</dbReference>
<gene>
    <name evidence="2" type="ORF">CH379_003720</name>
    <name evidence="3" type="ORF">CH379_13125</name>
</gene>
<dbReference type="RefSeq" id="WP_100765294.1">
    <property type="nucleotide sequence ID" value="NZ_NPEF02000002.1"/>
</dbReference>
<sequence>MSLLPEVFREELCRLAFLSMGESSPNPPVACILTDPDNSRILAKGRTSPAGGAHAERNAYSVFSERGNAEPHNVWVTLEPCSHHGKTPPCIDLILKYKPAALYYGWKDPNPLVRENDGLELCREAGIDVIPDPDLEAIASKTLFGFASRFEKKKPAMILKTAISKEGHFSPRDKSRFSLSGKISNHLTSILRAKCDAVLVGPGTLLRDKPGLEFRTSSLLSEFPGFTNATGGEDSAIENGVYGFLEDLFRFGTDPKSISVHRDSPERYQPYRVFIIFEESNISGGWIEKQESIEKVFGSKRCVFFLKKDAVFEKETLRKLSGLSRFEPFLFVGSDPAEECLSVLASIGVNLLLVEGGNLIYETFSARADGDDIILKIQTPVSIPDGILPALKTDSKFRFWKRDAGEDVWEAYRCSQD</sequence>
<reference evidence="3" key="1">
    <citation type="submission" date="2017-07" db="EMBL/GenBank/DDBJ databases">
        <title>Leptospira spp. isolated from tropical soils.</title>
        <authorList>
            <person name="Thibeaux R."/>
            <person name="Iraola G."/>
            <person name="Ferres I."/>
            <person name="Bierque E."/>
            <person name="Girault D."/>
            <person name="Soupe-Gilbert M.-E."/>
            <person name="Picardeau M."/>
            <person name="Goarant C."/>
        </authorList>
    </citation>
    <scope>NUCLEOTIDE SEQUENCE [LARGE SCALE GENOMIC DNA]</scope>
    <source>
        <strain evidence="3">ATI7-C-A5</strain>
    </source>
</reference>
<dbReference type="AlphaFoldDB" id="A0A2N0B7A4"/>
<dbReference type="InterPro" id="IPR002125">
    <property type="entry name" value="CMP_dCMP_dom"/>
</dbReference>
<proteinExistence type="predicted"/>
<dbReference type="PROSITE" id="PS51747">
    <property type="entry name" value="CYT_DCMP_DEAMINASES_2"/>
    <property type="match status" value="1"/>
</dbReference>
<dbReference type="Gene3D" id="3.40.430.10">
    <property type="entry name" value="Dihydrofolate Reductase, subunit A"/>
    <property type="match status" value="1"/>
</dbReference>
<name>A0A2N0B7A4_9LEPT</name>
<dbReference type="SUPFAM" id="SSF53597">
    <property type="entry name" value="Dihydrofolate reductase-like"/>
    <property type="match status" value="1"/>
</dbReference>
<accession>A0A2N0B7A4</accession>
<dbReference type="EMBL" id="NPEF02000002">
    <property type="protein sequence ID" value="MDV6234738.1"/>
    <property type="molecule type" value="Genomic_DNA"/>
</dbReference>
<dbReference type="InterPro" id="IPR024072">
    <property type="entry name" value="DHFR-like_dom_sf"/>
</dbReference>
<feature type="domain" description="CMP/dCMP-type deaminase" evidence="1">
    <location>
        <begin position="8"/>
        <end position="120"/>
    </location>
</feature>
<comment type="caution">
    <text evidence="3">The sequence shown here is derived from an EMBL/GenBank/DDBJ whole genome shotgun (WGS) entry which is preliminary data.</text>
</comment>